<dbReference type="AlphaFoldDB" id="A0A8J5F4H6"/>
<dbReference type="Pfam" id="PF00098">
    <property type="entry name" value="zf-CCHC"/>
    <property type="match status" value="1"/>
</dbReference>
<dbReference type="Pfam" id="PF03732">
    <property type="entry name" value="Retrotrans_gag"/>
    <property type="match status" value="1"/>
</dbReference>
<dbReference type="GO" id="GO:0008270">
    <property type="term" value="F:zinc ion binding"/>
    <property type="evidence" value="ECO:0007669"/>
    <property type="project" value="UniProtKB-KW"/>
</dbReference>
<dbReference type="Gene3D" id="4.10.60.10">
    <property type="entry name" value="Zinc finger, CCHC-type"/>
    <property type="match status" value="1"/>
</dbReference>
<evidence type="ECO:0000259" key="2">
    <source>
        <dbReference type="PROSITE" id="PS50158"/>
    </source>
</evidence>
<dbReference type="InterPro" id="IPR021109">
    <property type="entry name" value="Peptidase_aspartic_dom_sf"/>
</dbReference>
<accession>A0A8J5F4H6</accession>
<keyword evidence="4" id="KW-1185">Reference proteome</keyword>
<dbReference type="EMBL" id="JACMSC010000017">
    <property type="protein sequence ID" value="KAG6478097.1"/>
    <property type="molecule type" value="Genomic_DNA"/>
</dbReference>
<dbReference type="PANTHER" id="PTHR15503:SF45">
    <property type="entry name" value="RNA-DIRECTED DNA POLYMERASE HOMOLOG"/>
    <property type="match status" value="1"/>
</dbReference>
<reference evidence="3 4" key="1">
    <citation type="submission" date="2020-08" db="EMBL/GenBank/DDBJ databases">
        <title>Plant Genome Project.</title>
        <authorList>
            <person name="Zhang R.-G."/>
        </authorList>
    </citation>
    <scope>NUCLEOTIDE SEQUENCE [LARGE SCALE GENOMIC DNA]</scope>
    <source>
        <tissue evidence="3">Rhizome</tissue>
    </source>
</reference>
<protein>
    <recommendedName>
        <fullName evidence="2">CCHC-type domain-containing protein</fullName>
    </recommendedName>
</protein>
<keyword evidence="1" id="KW-0479">Metal-binding</keyword>
<dbReference type="InterPro" id="IPR005162">
    <property type="entry name" value="Retrotrans_gag_dom"/>
</dbReference>
<comment type="caution">
    <text evidence="3">The sequence shown here is derived from an EMBL/GenBank/DDBJ whole genome shotgun (WGS) entry which is preliminary data.</text>
</comment>
<dbReference type="SUPFAM" id="SSF57756">
    <property type="entry name" value="Retrovirus zinc finger-like domains"/>
    <property type="match status" value="1"/>
</dbReference>
<proteinExistence type="predicted"/>
<keyword evidence="1" id="KW-0862">Zinc</keyword>
<dbReference type="PANTHER" id="PTHR15503">
    <property type="entry name" value="LDOC1 RELATED"/>
    <property type="match status" value="1"/>
</dbReference>
<gene>
    <name evidence="3" type="ORF">ZIOFF_061529</name>
</gene>
<evidence type="ECO:0000313" key="3">
    <source>
        <dbReference type="EMBL" id="KAG6478097.1"/>
    </source>
</evidence>
<feature type="domain" description="CCHC-type" evidence="2">
    <location>
        <begin position="454"/>
        <end position="468"/>
    </location>
</feature>
<dbReference type="PROSITE" id="PS00141">
    <property type="entry name" value="ASP_PROTEASE"/>
    <property type="match status" value="1"/>
</dbReference>
<dbReference type="InterPro" id="IPR001969">
    <property type="entry name" value="Aspartic_peptidase_AS"/>
</dbReference>
<dbReference type="PROSITE" id="PS50158">
    <property type="entry name" value="ZF_CCHC"/>
    <property type="match status" value="1"/>
</dbReference>
<evidence type="ECO:0000256" key="1">
    <source>
        <dbReference type="PROSITE-ProRule" id="PRU00047"/>
    </source>
</evidence>
<dbReference type="Proteomes" id="UP000734854">
    <property type="component" value="Unassembled WGS sequence"/>
</dbReference>
<dbReference type="GO" id="GO:0006508">
    <property type="term" value="P:proteolysis"/>
    <property type="evidence" value="ECO:0007669"/>
    <property type="project" value="InterPro"/>
</dbReference>
<dbReference type="InterPro" id="IPR001878">
    <property type="entry name" value="Znf_CCHC"/>
</dbReference>
<organism evidence="3 4">
    <name type="scientific">Zingiber officinale</name>
    <name type="common">Ginger</name>
    <name type="synonym">Amomum zingiber</name>
    <dbReference type="NCBI Taxonomy" id="94328"/>
    <lineage>
        <taxon>Eukaryota</taxon>
        <taxon>Viridiplantae</taxon>
        <taxon>Streptophyta</taxon>
        <taxon>Embryophyta</taxon>
        <taxon>Tracheophyta</taxon>
        <taxon>Spermatophyta</taxon>
        <taxon>Magnoliopsida</taxon>
        <taxon>Liliopsida</taxon>
        <taxon>Zingiberales</taxon>
        <taxon>Zingiberaceae</taxon>
        <taxon>Zingiber</taxon>
    </lineage>
</organism>
<dbReference type="SMART" id="SM00343">
    <property type="entry name" value="ZnF_C2HC"/>
    <property type="match status" value="1"/>
</dbReference>
<dbReference type="GO" id="GO:0003676">
    <property type="term" value="F:nucleic acid binding"/>
    <property type="evidence" value="ECO:0007669"/>
    <property type="project" value="InterPro"/>
</dbReference>
<dbReference type="GO" id="GO:0004190">
    <property type="term" value="F:aspartic-type endopeptidase activity"/>
    <property type="evidence" value="ECO:0007669"/>
    <property type="project" value="InterPro"/>
</dbReference>
<name>A0A8J5F4H6_ZINOF</name>
<dbReference type="CDD" id="cd00303">
    <property type="entry name" value="retropepsin_like"/>
    <property type="match status" value="1"/>
</dbReference>
<dbReference type="SUPFAM" id="SSF50630">
    <property type="entry name" value="Acid proteases"/>
    <property type="match status" value="1"/>
</dbReference>
<evidence type="ECO:0000313" key="4">
    <source>
        <dbReference type="Proteomes" id="UP000734854"/>
    </source>
</evidence>
<sequence>MVLGKNCDARVLNTQVRFLGGEVHSARHVEVLSTKCYAACALLDTCPNYTQFITQSGRQPLDLGLNRVSWDDVACFISYLLDAPIVSVCRLRFRLKILIGSVRICFWYVGIDFGFRVSVMNEVLCAACYLFARMFNRDAGCELSTSESPGFFLLASVVDGLLLWDFIVGIQIGRGKNGMKVMAGRRNNNNGEVGGQNNQFLEGLTALLHEQNRIHGEQIQQILQAREQGSTPRRSAPSTQPVYKQFRELGPTEFKGTTDPIVAEGWIRSLETIFDFMQLTDADKVRCAIFMLRDDARVWWEGARLTVDLATLTWTDFKEVFYGKYFTVDNRTRLAREFLELRQGDLSVAEYVRRFERGRYFVPMITSQPVEELKHFTESLRPAIRHDVRLSRVTTFREAVDQALMSERDRNDMIKEAQNKRLSYQGRDQVENKVRCSKCEKIHAGQCLTGTDACFMCKKSGHFARECPLLREPTKGRVFAMTQEQVDLDTTIITGMIYVANIPAHALIDSGATHSFISEAYLTKLGIVPERMVAGYSVLLPSGEELHSNRMVKNCQMMMQNHMVGARLRFRLKILIGSVRICFWYVGIDFGFRVSVMNEVLCAACYLFARMFNRDAGCELSTSESPGFFLLASVVDGLLLWDFIVGIQIGRGNNGMKTHDAYITGEDVSPDTAEGPRTE</sequence>
<dbReference type="InterPro" id="IPR032567">
    <property type="entry name" value="RTL1-rel"/>
</dbReference>
<keyword evidence="1" id="KW-0863">Zinc-finger</keyword>
<dbReference type="Gene3D" id="2.40.70.10">
    <property type="entry name" value="Acid Proteases"/>
    <property type="match status" value="1"/>
</dbReference>
<dbReference type="Pfam" id="PF08284">
    <property type="entry name" value="RVP_2"/>
    <property type="match status" value="1"/>
</dbReference>
<dbReference type="InterPro" id="IPR036875">
    <property type="entry name" value="Znf_CCHC_sf"/>
</dbReference>